<keyword evidence="1" id="KW-0547">Nucleotide-binding</keyword>
<name>A0A9W6BDQ8_9CHLO</name>
<feature type="region of interest" description="Disordered" evidence="3">
    <location>
        <begin position="1"/>
        <end position="38"/>
    </location>
</feature>
<dbReference type="GO" id="GO:0005524">
    <property type="term" value="F:ATP binding"/>
    <property type="evidence" value="ECO:0007669"/>
    <property type="project" value="UniProtKB-KW"/>
</dbReference>
<dbReference type="PANTHER" id="PTHR24346">
    <property type="entry name" value="MAP/MICROTUBULE AFFINITY-REGULATING KINASE"/>
    <property type="match status" value="1"/>
</dbReference>
<dbReference type="EMBL" id="BRXU01000003">
    <property type="protein sequence ID" value="GLC49910.1"/>
    <property type="molecule type" value="Genomic_DNA"/>
</dbReference>
<dbReference type="GO" id="GO:0004674">
    <property type="term" value="F:protein serine/threonine kinase activity"/>
    <property type="evidence" value="ECO:0007669"/>
    <property type="project" value="TreeGrafter"/>
</dbReference>
<dbReference type="InterPro" id="IPR000719">
    <property type="entry name" value="Prot_kinase_dom"/>
</dbReference>
<protein>
    <recommendedName>
        <fullName evidence="4">Protein kinase domain-containing protein</fullName>
    </recommendedName>
</protein>
<evidence type="ECO:0000259" key="4">
    <source>
        <dbReference type="PROSITE" id="PS50011"/>
    </source>
</evidence>
<organism evidence="5 6">
    <name type="scientific">Pleodorina starrii</name>
    <dbReference type="NCBI Taxonomy" id="330485"/>
    <lineage>
        <taxon>Eukaryota</taxon>
        <taxon>Viridiplantae</taxon>
        <taxon>Chlorophyta</taxon>
        <taxon>core chlorophytes</taxon>
        <taxon>Chlorophyceae</taxon>
        <taxon>CS clade</taxon>
        <taxon>Chlamydomonadales</taxon>
        <taxon>Volvocaceae</taxon>
        <taxon>Pleodorina</taxon>
    </lineage>
</organism>
<sequence length="413" mass="45846">MGACCSQPSAKYEAPAGSSKAAGGKPAPPKPAKPSVPDFGLSATHEVIKLLGRGGEGETWLCRDKDAGTEVAIKLIKRPIPKPAIQVIKREIKIQADLGQGHLNIVSADEVILSKSYLGLIMEYVPGGNMVGYVTKKRETKAERAGLCIDEDEARYFFRQLISAVEYCHRNNVAHRDLKLDNTLLDNHSPPWLKLCDFGFAKHWQANSNMDTMRIGTPEYMGPELISSRTGYDGKKVDVWAAGVLLYVMLVGMFPFETQDDNFNNTAGLYDIWLQQIKTSWRDVPNNTSAAAKLTPELKDLLDRMFDVKQESRASIDTIKAHPWFNRPLPEKYEESLKELEEEQQMIDEQVSKGVFQSAERDKALEALLDRAVTSAMPTEEITRLSLSKIKRAYSILKVKGGGAGMAAVAEEE</sequence>
<reference evidence="5 6" key="1">
    <citation type="journal article" date="2023" name="Commun. Biol.">
        <title>Reorganization of the ancestral sex-determining regions during the evolution of trioecy in Pleodorina starrii.</title>
        <authorList>
            <person name="Takahashi K."/>
            <person name="Suzuki S."/>
            <person name="Kawai-Toyooka H."/>
            <person name="Yamamoto K."/>
            <person name="Hamaji T."/>
            <person name="Ootsuki R."/>
            <person name="Yamaguchi H."/>
            <person name="Kawachi M."/>
            <person name="Higashiyama T."/>
            <person name="Nozaki H."/>
        </authorList>
    </citation>
    <scope>NUCLEOTIDE SEQUENCE [LARGE SCALE GENOMIC DNA]</scope>
    <source>
        <strain evidence="5 6">NIES-4479</strain>
    </source>
</reference>
<dbReference type="OrthoDB" id="193931at2759"/>
<feature type="domain" description="Protein kinase" evidence="4">
    <location>
        <begin position="45"/>
        <end position="325"/>
    </location>
</feature>
<dbReference type="GO" id="GO:0005737">
    <property type="term" value="C:cytoplasm"/>
    <property type="evidence" value="ECO:0007669"/>
    <property type="project" value="TreeGrafter"/>
</dbReference>
<evidence type="ECO:0000313" key="6">
    <source>
        <dbReference type="Proteomes" id="UP001165080"/>
    </source>
</evidence>
<keyword evidence="6" id="KW-1185">Reference proteome</keyword>
<comment type="caution">
    <text evidence="5">The sequence shown here is derived from an EMBL/GenBank/DDBJ whole genome shotgun (WGS) entry which is preliminary data.</text>
</comment>
<dbReference type="SUPFAM" id="SSF56112">
    <property type="entry name" value="Protein kinase-like (PK-like)"/>
    <property type="match status" value="1"/>
</dbReference>
<evidence type="ECO:0000256" key="3">
    <source>
        <dbReference type="SAM" id="MobiDB-lite"/>
    </source>
</evidence>
<evidence type="ECO:0000256" key="1">
    <source>
        <dbReference type="ARBA" id="ARBA00022741"/>
    </source>
</evidence>
<proteinExistence type="predicted"/>
<dbReference type="Pfam" id="PF00069">
    <property type="entry name" value="Pkinase"/>
    <property type="match status" value="1"/>
</dbReference>
<gene>
    <name evidence="5" type="primary">PLEST010701</name>
    <name evidence="5" type="ORF">PLESTB_000322100</name>
</gene>
<dbReference type="PROSITE" id="PS50011">
    <property type="entry name" value="PROTEIN_KINASE_DOM"/>
    <property type="match status" value="1"/>
</dbReference>
<evidence type="ECO:0000256" key="2">
    <source>
        <dbReference type="ARBA" id="ARBA00022840"/>
    </source>
</evidence>
<dbReference type="AlphaFoldDB" id="A0A9W6BDQ8"/>
<keyword evidence="2" id="KW-0067">ATP-binding</keyword>
<dbReference type="Proteomes" id="UP001165080">
    <property type="component" value="Unassembled WGS sequence"/>
</dbReference>
<accession>A0A9W6BDQ8</accession>
<dbReference type="Gene3D" id="1.10.510.10">
    <property type="entry name" value="Transferase(Phosphotransferase) domain 1"/>
    <property type="match status" value="1"/>
</dbReference>
<dbReference type="SMART" id="SM00220">
    <property type="entry name" value="S_TKc"/>
    <property type="match status" value="1"/>
</dbReference>
<feature type="compositionally biased region" description="Low complexity" evidence="3">
    <location>
        <begin position="14"/>
        <end position="25"/>
    </location>
</feature>
<dbReference type="PANTHER" id="PTHR24346:SF92">
    <property type="entry name" value="SNF1-RELATED PROTEIN KINASE 2.6"/>
    <property type="match status" value="1"/>
</dbReference>
<dbReference type="GO" id="GO:0035556">
    <property type="term" value="P:intracellular signal transduction"/>
    <property type="evidence" value="ECO:0007669"/>
    <property type="project" value="TreeGrafter"/>
</dbReference>
<evidence type="ECO:0000313" key="5">
    <source>
        <dbReference type="EMBL" id="GLC49910.1"/>
    </source>
</evidence>
<dbReference type="FunFam" id="1.10.510.10:FF:000571">
    <property type="entry name" value="Maternal embryonic leucine zipper kinase"/>
    <property type="match status" value="1"/>
</dbReference>
<dbReference type="InterPro" id="IPR011009">
    <property type="entry name" value="Kinase-like_dom_sf"/>
</dbReference>
<dbReference type="InterPro" id="IPR008271">
    <property type="entry name" value="Ser/Thr_kinase_AS"/>
</dbReference>
<dbReference type="PROSITE" id="PS00108">
    <property type="entry name" value="PROTEIN_KINASE_ST"/>
    <property type="match status" value="1"/>
</dbReference>